<dbReference type="InterPro" id="IPR053708">
    <property type="entry name" value="Ribosomal_LSU_eL42"/>
</dbReference>
<keyword evidence="7" id="KW-1185">Reference proteome</keyword>
<dbReference type="InterPro" id="IPR000552">
    <property type="entry name" value="Ribosomal_eL44"/>
</dbReference>
<evidence type="ECO:0000313" key="7">
    <source>
        <dbReference type="Proteomes" id="UP001174694"/>
    </source>
</evidence>
<sequence length="106" mass="11991">MVNVPKTRKTFCASKQCGKHQLHKVTQYKAGKASPFAQGKRRYDRKQSGYGGQTKPVFHKKAKTTKKVVLRLECSACKAKKQLPLKRCKHFELGGDKKQKGQALVF</sequence>
<dbReference type="Gene3D" id="3.10.450.80">
    <property type="match status" value="1"/>
</dbReference>
<keyword evidence="2 4" id="KW-0689">Ribosomal protein</keyword>
<evidence type="ECO:0008006" key="8">
    <source>
        <dbReference type="Google" id="ProtNLM"/>
    </source>
</evidence>
<accession>A0AA38RMD3</accession>
<gene>
    <name evidence="6" type="ORF">NKR23_g9682</name>
</gene>
<dbReference type="EMBL" id="JANBVO010000039">
    <property type="protein sequence ID" value="KAJ9136646.1"/>
    <property type="molecule type" value="Genomic_DNA"/>
</dbReference>
<dbReference type="SUPFAM" id="SSF57829">
    <property type="entry name" value="Zn-binding ribosomal proteins"/>
    <property type="match status" value="1"/>
</dbReference>
<dbReference type="InterPro" id="IPR011332">
    <property type="entry name" value="Ribosomal_zn-bd"/>
</dbReference>
<keyword evidence="3 4" id="KW-0687">Ribonucleoprotein</keyword>
<proteinExistence type="inferred from homology"/>
<evidence type="ECO:0000256" key="4">
    <source>
        <dbReference type="RuleBase" id="RU000666"/>
    </source>
</evidence>
<protein>
    <recommendedName>
        <fullName evidence="8">60S ribosomal protein L44</fullName>
    </recommendedName>
</protein>
<organism evidence="6 7">
    <name type="scientific">Pleurostoma richardsiae</name>
    <dbReference type="NCBI Taxonomy" id="41990"/>
    <lineage>
        <taxon>Eukaryota</taxon>
        <taxon>Fungi</taxon>
        <taxon>Dikarya</taxon>
        <taxon>Ascomycota</taxon>
        <taxon>Pezizomycotina</taxon>
        <taxon>Sordariomycetes</taxon>
        <taxon>Sordariomycetidae</taxon>
        <taxon>Calosphaeriales</taxon>
        <taxon>Pleurostomataceae</taxon>
        <taxon>Pleurostoma</taxon>
    </lineage>
</organism>
<dbReference type="FunFam" id="3.10.450.80:FF:000001">
    <property type="entry name" value="60S ribosomal protein L44"/>
    <property type="match status" value="1"/>
</dbReference>
<dbReference type="Pfam" id="PF00935">
    <property type="entry name" value="Ribosomal_L44"/>
    <property type="match status" value="1"/>
</dbReference>
<dbReference type="PANTHER" id="PTHR10369">
    <property type="entry name" value="60S RIBOSOMAL PROTEIN L36A/L44"/>
    <property type="match status" value="1"/>
</dbReference>
<feature type="region of interest" description="Disordered" evidence="5">
    <location>
        <begin position="28"/>
        <end position="57"/>
    </location>
</feature>
<name>A0AA38RMD3_9PEZI</name>
<dbReference type="GO" id="GO:0006412">
    <property type="term" value="P:translation"/>
    <property type="evidence" value="ECO:0007669"/>
    <property type="project" value="InterPro"/>
</dbReference>
<evidence type="ECO:0000256" key="1">
    <source>
        <dbReference type="ARBA" id="ARBA00009364"/>
    </source>
</evidence>
<dbReference type="GO" id="GO:0003735">
    <property type="term" value="F:structural constituent of ribosome"/>
    <property type="evidence" value="ECO:0007669"/>
    <property type="project" value="InterPro"/>
</dbReference>
<dbReference type="GO" id="GO:0005840">
    <property type="term" value="C:ribosome"/>
    <property type="evidence" value="ECO:0007669"/>
    <property type="project" value="UniProtKB-KW"/>
</dbReference>
<comment type="caution">
    <text evidence="6">The sequence shown here is derived from an EMBL/GenBank/DDBJ whole genome shotgun (WGS) entry which is preliminary data.</text>
</comment>
<evidence type="ECO:0000313" key="6">
    <source>
        <dbReference type="EMBL" id="KAJ9136646.1"/>
    </source>
</evidence>
<dbReference type="PROSITE" id="PS01172">
    <property type="entry name" value="RIBOSOMAL_L44E"/>
    <property type="match status" value="1"/>
</dbReference>
<reference evidence="6" key="1">
    <citation type="submission" date="2022-07" db="EMBL/GenBank/DDBJ databases">
        <title>Fungi with potential for degradation of polypropylene.</title>
        <authorList>
            <person name="Gostincar C."/>
        </authorList>
    </citation>
    <scope>NUCLEOTIDE SEQUENCE</scope>
    <source>
        <strain evidence="6">EXF-13308</strain>
    </source>
</reference>
<evidence type="ECO:0000256" key="3">
    <source>
        <dbReference type="ARBA" id="ARBA00023274"/>
    </source>
</evidence>
<comment type="similarity">
    <text evidence="1 4">Belongs to the eukaryotic ribosomal protein eL42 family.</text>
</comment>
<dbReference type="GO" id="GO:1990904">
    <property type="term" value="C:ribonucleoprotein complex"/>
    <property type="evidence" value="ECO:0007669"/>
    <property type="project" value="UniProtKB-KW"/>
</dbReference>
<evidence type="ECO:0000256" key="5">
    <source>
        <dbReference type="SAM" id="MobiDB-lite"/>
    </source>
</evidence>
<dbReference type="AlphaFoldDB" id="A0AA38RMD3"/>
<evidence type="ECO:0000256" key="2">
    <source>
        <dbReference type="ARBA" id="ARBA00022980"/>
    </source>
</evidence>
<dbReference type="Proteomes" id="UP001174694">
    <property type="component" value="Unassembled WGS sequence"/>
</dbReference>